<evidence type="ECO:0000313" key="5">
    <source>
        <dbReference type="EMBL" id="GBG28356.1"/>
    </source>
</evidence>
<dbReference type="InterPro" id="IPR050349">
    <property type="entry name" value="WD_LIS1/nudF_dynein_reg"/>
</dbReference>
<evidence type="ECO:0000256" key="1">
    <source>
        <dbReference type="ARBA" id="ARBA00022574"/>
    </source>
</evidence>
<feature type="region of interest" description="Disordered" evidence="4">
    <location>
        <begin position="1"/>
        <end position="66"/>
    </location>
</feature>
<evidence type="ECO:0000256" key="4">
    <source>
        <dbReference type="SAM" id="MobiDB-lite"/>
    </source>
</evidence>
<organism evidence="5 6">
    <name type="scientific">Hondaea fermentalgiana</name>
    <dbReference type="NCBI Taxonomy" id="2315210"/>
    <lineage>
        <taxon>Eukaryota</taxon>
        <taxon>Sar</taxon>
        <taxon>Stramenopiles</taxon>
        <taxon>Bigyra</taxon>
        <taxon>Labyrinthulomycetes</taxon>
        <taxon>Thraustochytrida</taxon>
        <taxon>Thraustochytriidae</taxon>
        <taxon>Hondaea</taxon>
    </lineage>
</organism>
<dbReference type="PRINTS" id="PR00320">
    <property type="entry name" value="GPROTEINBRPT"/>
</dbReference>
<proteinExistence type="predicted"/>
<protein>
    <submittedName>
        <fullName evidence="5">Zinc finger CCCH domain-containing protein 17</fullName>
    </submittedName>
</protein>
<dbReference type="Gene3D" id="2.130.10.10">
    <property type="entry name" value="YVTN repeat-like/Quinoprotein amine dehydrogenase"/>
    <property type="match status" value="2"/>
</dbReference>
<dbReference type="InParanoid" id="A0A2R5GBJ4"/>
<dbReference type="Pfam" id="PF00400">
    <property type="entry name" value="WD40"/>
    <property type="match status" value="2"/>
</dbReference>
<dbReference type="InterPro" id="IPR015943">
    <property type="entry name" value="WD40/YVTN_repeat-like_dom_sf"/>
</dbReference>
<dbReference type="SMART" id="SM00320">
    <property type="entry name" value="WD40"/>
    <property type="match status" value="6"/>
</dbReference>
<dbReference type="PANTHER" id="PTHR44129">
    <property type="entry name" value="WD REPEAT-CONTAINING PROTEIN POP1"/>
    <property type="match status" value="1"/>
</dbReference>
<dbReference type="EMBL" id="BEYU01000040">
    <property type="protein sequence ID" value="GBG28356.1"/>
    <property type="molecule type" value="Genomic_DNA"/>
</dbReference>
<accession>A0A2R5GBJ4</accession>
<reference evidence="5 6" key="1">
    <citation type="submission" date="2017-12" db="EMBL/GenBank/DDBJ databases">
        <title>Sequencing, de novo assembly and annotation of complete genome of a new Thraustochytrid species, strain FCC1311.</title>
        <authorList>
            <person name="Sedici K."/>
            <person name="Godart F."/>
            <person name="Aiese Cigliano R."/>
            <person name="Sanseverino W."/>
            <person name="Barakat M."/>
            <person name="Ortet P."/>
            <person name="Marechal E."/>
            <person name="Cagnac O."/>
            <person name="Amato A."/>
        </authorList>
    </citation>
    <scope>NUCLEOTIDE SEQUENCE [LARGE SCALE GENOMIC DNA]</scope>
</reference>
<comment type="caution">
    <text evidence="5">The sequence shown here is derived from an EMBL/GenBank/DDBJ whole genome shotgun (WGS) entry which is preliminary data.</text>
</comment>
<feature type="repeat" description="WD" evidence="3">
    <location>
        <begin position="279"/>
        <end position="306"/>
    </location>
</feature>
<dbReference type="Proteomes" id="UP000241890">
    <property type="component" value="Unassembled WGS sequence"/>
</dbReference>
<keyword evidence="2" id="KW-0677">Repeat</keyword>
<dbReference type="SUPFAM" id="SSF50978">
    <property type="entry name" value="WD40 repeat-like"/>
    <property type="match status" value="1"/>
</dbReference>
<gene>
    <name evidence="5" type="ORF">FCC1311_045792</name>
</gene>
<feature type="compositionally biased region" description="Gly residues" evidence="4">
    <location>
        <begin position="1"/>
        <end position="26"/>
    </location>
</feature>
<dbReference type="InterPro" id="IPR019775">
    <property type="entry name" value="WD40_repeat_CS"/>
</dbReference>
<feature type="compositionally biased region" description="Low complexity" evidence="4">
    <location>
        <begin position="27"/>
        <end position="39"/>
    </location>
</feature>
<feature type="compositionally biased region" description="Gly residues" evidence="4">
    <location>
        <begin position="51"/>
        <end position="62"/>
    </location>
</feature>
<evidence type="ECO:0000313" key="6">
    <source>
        <dbReference type="Proteomes" id="UP000241890"/>
    </source>
</evidence>
<dbReference type="PROSITE" id="PS00678">
    <property type="entry name" value="WD_REPEATS_1"/>
    <property type="match status" value="1"/>
</dbReference>
<dbReference type="InterPro" id="IPR001680">
    <property type="entry name" value="WD40_rpt"/>
</dbReference>
<keyword evidence="6" id="KW-1185">Reference proteome</keyword>
<evidence type="ECO:0000256" key="2">
    <source>
        <dbReference type="ARBA" id="ARBA00022737"/>
    </source>
</evidence>
<evidence type="ECO:0000256" key="3">
    <source>
        <dbReference type="PROSITE-ProRule" id="PRU00221"/>
    </source>
</evidence>
<dbReference type="InterPro" id="IPR036322">
    <property type="entry name" value="WD40_repeat_dom_sf"/>
</dbReference>
<dbReference type="PROSITE" id="PS50082">
    <property type="entry name" value="WD_REPEATS_2"/>
    <property type="match status" value="2"/>
</dbReference>
<dbReference type="OrthoDB" id="19711at2759"/>
<feature type="repeat" description="WD" evidence="3">
    <location>
        <begin position="180"/>
        <end position="212"/>
    </location>
</feature>
<sequence length="402" mass="42862">MNFGGGNHSGNSSRGGGGGRGRGRGGSNANYNNNNNNNSGGRGGRGRRGNSRGGGRGTSGRGRGTRIKFADSIATFDVSVDAHVMPGKPGIQALTLWAENNILFSGGADGITKMFDINSGTCNESPDGKEVSSLCFELGWLFVGYLDQPQPGQDVGFVKGYNLMASPVEIFNFELNAQFPAAHQGRVTSICVAGEFVFTASEDKTVRAWKLDQKWNLVGSLGNQFAHDTPVRKVAAWNNKIFTGAFNGEIKIWSVQGAQESVFQAHSEMVTDICGWTGPNQNVLLTCSADKTIKVWDLAANQGLIAPNSQPVFTYPPPDSPLRPKALTCMKTHQLGSGVSILICGFLDGSAQVLDLPDFTDLGFLNGHDRNSTVTSLQVVPQQNLLFLGSLSGKLSCYKFVS</sequence>
<name>A0A2R5GBJ4_9STRA</name>
<dbReference type="InterPro" id="IPR020472">
    <property type="entry name" value="WD40_PAC1"/>
</dbReference>
<dbReference type="AlphaFoldDB" id="A0A2R5GBJ4"/>
<keyword evidence="1 3" id="KW-0853">WD repeat</keyword>